<evidence type="ECO:0000256" key="1">
    <source>
        <dbReference type="ARBA" id="ARBA00004651"/>
    </source>
</evidence>
<feature type="transmembrane region" description="Helical" evidence="7">
    <location>
        <begin position="366"/>
        <end position="384"/>
    </location>
</feature>
<dbReference type="EMBL" id="BMXG01000012">
    <property type="protein sequence ID" value="GHC04096.1"/>
    <property type="molecule type" value="Genomic_DNA"/>
</dbReference>
<dbReference type="InterPro" id="IPR006685">
    <property type="entry name" value="MscS_channel_2nd"/>
</dbReference>
<dbReference type="GO" id="GO:0008381">
    <property type="term" value="F:mechanosensitive monoatomic ion channel activity"/>
    <property type="evidence" value="ECO:0007669"/>
    <property type="project" value="InterPro"/>
</dbReference>
<comment type="similarity">
    <text evidence="2">Belongs to the MscS (TC 1.A.23) family.</text>
</comment>
<evidence type="ECO:0000256" key="6">
    <source>
        <dbReference type="ARBA" id="ARBA00023136"/>
    </source>
</evidence>
<dbReference type="Pfam" id="PF21082">
    <property type="entry name" value="MS_channel_3rd"/>
    <property type="match status" value="1"/>
</dbReference>
<evidence type="ECO:0008006" key="12">
    <source>
        <dbReference type="Google" id="ProtNLM"/>
    </source>
</evidence>
<dbReference type="InterPro" id="IPR023408">
    <property type="entry name" value="MscS_beta-dom_sf"/>
</dbReference>
<dbReference type="SUPFAM" id="SSF82861">
    <property type="entry name" value="Mechanosensitive channel protein MscS (YggB), transmembrane region"/>
    <property type="match status" value="1"/>
</dbReference>
<protein>
    <recommendedName>
        <fullName evidence="12">Low conductance mechanosensitive channel YnaI</fullName>
    </recommendedName>
</protein>
<sequence length="620" mass="69949">MRLFIHLPIFCLFLWGIAIPAVGDPLEDFNPVTPLEDPGEILNLLDELESESPDSDDVGYLLHPANTSSPRDTTVSFLKLTQRFYDLISDESYSSKERVEVFHLFGQMQEFFDLRGVAPSLQKDYASASAIYLREIIDRVGLPLLEDIPDERMMSKAIKDGFPARWQLPGMPFEIIRIDSGEDEGHYVFSSETLMEVKPLFSEIRHLPYRTDKAKDFYYYFFLTPNPVIPSALIDNLPSWALADFYEQTVWQWLSMLIVLLAAVLSVLLLRMLIKRIANGKADLVRHSLFLIPPGYTIVVCYISHDLIDDKIFITGDVFQVVVYVIYAIILMCAIILIFMLGTIVADIVTGSKRLHQSFDSQLTRIGIRILSIVVCLAILIQGLHHIGFSLATVIAGAGVTGLAVALAAQSTLRNVFGSLMILLDKPFRVGQRIKVGATDGVVEEIGLRSTKIRLLTGHVTSIPNERMADAEIENIGQRPYIRRLTNITITYGTPIPKVRRAVEIIREILSVPEDFIAEVGNQHPNACINHPDFRPRVAFNEFNPDSLNILMIYWHFPPDYWESMAFTQRINETIMKRFEEEGIEFAFPTQTIHLAGEKVTPFPNIEAESNGPANETTSS</sequence>
<dbReference type="InterPro" id="IPR010920">
    <property type="entry name" value="LSM_dom_sf"/>
</dbReference>
<evidence type="ECO:0000256" key="5">
    <source>
        <dbReference type="ARBA" id="ARBA00022989"/>
    </source>
</evidence>
<feature type="transmembrane region" description="Helical" evidence="7">
    <location>
        <begin position="325"/>
        <end position="346"/>
    </location>
</feature>
<feature type="domain" description="Mechanosensitive ion channel MscS" evidence="8">
    <location>
        <begin position="412"/>
        <end position="476"/>
    </location>
</feature>
<dbReference type="SUPFAM" id="SSF50182">
    <property type="entry name" value="Sm-like ribonucleoproteins"/>
    <property type="match status" value="1"/>
</dbReference>
<comment type="subcellular location">
    <subcellularLocation>
        <location evidence="1">Cell membrane</location>
        <topology evidence="1">Multi-pass membrane protein</topology>
    </subcellularLocation>
</comment>
<dbReference type="Gene3D" id="2.30.30.60">
    <property type="match status" value="1"/>
</dbReference>
<keyword evidence="5 7" id="KW-1133">Transmembrane helix</keyword>
<dbReference type="Proteomes" id="UP000642829">
    <property type="component" value="Unassembled WGS sequence"/>
</dbReference>
<reference evidence="10" key="1">
    <citation type="journal article" date="2014" name="Int. J. Syst. Evol. Microbiol.">
        <title>Complete genome sequence of Corynebacterium casei LMG S-19264T (=DSM 44701T), isolated from a smear-ripened cheese.</title>
        <authorList>
            <consortium name="US DOE Joint Genome Institute (JGI-PGF)"/>
            <person name="Walter F."/>
            <person name="Albersmeier A."/>
            <person name="Kalinowski J."/>
            <person name="Ruckert C."/>
        </authorList>
    </citation>
    <scope>NUCLEOTIDE SEQUENCE</scope>
    <source>
        <strain evidence="10">KCTC 12870</strain>
    </source>
</reference>
<evidence type="ECO:0000313" key="11">
    <source>
        <dbReference type="Proteomes" id="UP000642829"/>
    </source>
</evidence>
<feature type="domain" description="Mechanosensitive ion channel MscS C-terminal" evidence="9">
    <location>
        <begin position="486"/>
        <end position="586"/>
    </location>
</feature>
<name>A0A8J3DKI1_9BACT</name>
<feature type="transmembrane region" description="Helical" evidence="7">
    <location>
        <begin position="284"/>
        <end position="305"/>
    </location>
</feature>
<organism evidence="10 11">
    <name type="scientific">Cerasicoccus arenae</name>
    <dbReference type="NCBI Taxonomy" id="424488"/>
    <lineage>
        <taxon>Bacteria</taxon>
        <taxon>Pseudomonadati</taxon>
        <taxon>Verrucomicrobiota</taxon>
        <taxon>Opitutia</taxon>
        <taxon>Puniceicoccales</taxon>
        <taxon>Cerasicoccaceae</taxon>
        <taxon>Cerasicoccus</taxon>
    </lineage>
</organism>
<dbReference type="InterPro" id="IPR045275">
    <property type="entry name" value="MscS_archaea/bacteria_type"/>
</dbReference>
<evidence type="ECO:0000259" key="8">
    <source>
        <dbReference type="Pfam" id="PF00924"/>
    </source>
</evidence>
<gene>
    <name evidence="10" type="ORF">GCM10007047_20940</name>
</gene>
<accession>A0A8J3DKI1</accession>
<evidence type="ECO:0000256" key="7">
    <source>
        <dbReference type="SAM" id="Phobius"/>
    </source>
</evidence>
<dbReference type="Pfam" id="PF00924">
    <property type="entry name" value="MS_channel_2nd"/>
    <property type="match status" value="1"/>
</dbReference>
<feature type="transmembrane region" description="Helical" evidence="7">
    <location>
        <begin position="250"/>
        <end position="272"/>
    </location>
</feature>
<evidence type="ECO:0000256" key="3">
    <source>
        <dbReference type="ARBA" id="ARBA00022475"/>
    </source>
</evidence>
<keyword evidence="11" id="KW-1185">Reference proteome</keyword>
<evidence type="ECO:0000313" key="10">
    <source>
        <dbReference type="EMBL" id="GHC04096.1"/>
    </source>
</evidence>
<keyword evidence="6 7" id="KW-0472">Membrane</keyword>
<evidence type="ECO:0000256" key="2">
    <source>
        <dbReference type="ARBA" id="ARBA00008017"/>
    </source>
</evidence>
<comment type="caution">
    <text evidence="10">The sequence shown here is derived from an EMBL/GenBank/DDBJ whole genome shotgun (WGS) entry which is preliminary data.</text>
</comment>
<keyword evidence="4 7" id="KW-0812">Transmembrane</keyword>
<dbReference type="AlphaFoldDB" id="A0A8J3DKI1"/>
<dbReference type="Gene3D" id="1.10.287.1260">
    <property type="match status" value="1"/>
</dbReference>
<dbReference type="PANTHER" id="PTHR30221">
    <property type="entry name" value="SMALL-CONDUCTANCE MECHANOSENSITIVE CHANNEL"/>
    <property type="match status" value="1"/>
</dbReference>
<dbReference type="InterPro" id="IPR011066">
    <property type="entry name" value="MscS_channel_C_sf"/>
</dbReference>
<dbReference type="SUPFAM" id="SSF82689">
    <property type="entry name" value="Mechanosensitive channel protein MscS (YggB), C-terminal domain"/>
    <property type="match status" value="1"/>
</dbReference>
<reference evidence="10" key="2">
    <citation type="submission" date="2020-09" db="EMBL/GenBank/DDBJ databases">
        <authorList>
            <person name="Sun Q."/>
            <person name="Kim S."/>
        </authorList>
    </citation>
    <scope>NUCLEOTIDE SEQUENCE</scope>
    <source>
        <strain evidence="10">KCTC 12870</strain>
    </source>
</reference>
<dbReference type="RefSeq" id="WP_189514847.1">
    <property type="nucleotide sequence ID" value="NZ_BMXG01000012.1"/>
</dbReference>
<dbReference type="InterPro" id="IPR049278">
    <property type="entry name" value="MS_channel_C"/>
</dbReference>
<evidence type="ECO:0000256" key="4">
    <source>
        <dbReference type="ARBA" id="ARBA00022692"/>
    </source>
</evidence>
<dbReference type="InterPro" id="IPR011014">
    <property type="entry name" value="MscS_channel_TM-2"/>
</dbReference>
<keyword evidence="3" id="KW-1003">Cell membrane</keyword>
<dbReference type="Gene3D" id="3.30.70.100">
    <property type="match status" value="1"/>
</dbReference>
<feature type="transmembrane region" description="Helical" evidence="7">
    <location>
        <begin position="390"/>
        <end position="409"/>
    </location>
</feature>
<evidence type="ECO:0000259" key="9">
    <source>
        <dbReference type="Pfam" id="PF21082"/>
    </source>
</evidence>
<dbReference type="PANTHER" id="PTHR30221:SF1">
    <property type="entry name" value="SMALL-CONDUCTANCE MECHANOSENSITIVE CHANNEL"/>
    <property type="match status" value="1"/>
</dbReference>
<dbReference type="GO" id="GO:0005886">
    <property type="term" value="C:plasma membrane"/>
    <property type="evidence" value="ECO:0007669"/>
    <property type="project" value="UniProtKB-SubCell"/>
</dbReference>
<proteinExistence type="inferred from homology"/>